<name>A0A918XVR0_9PROT</name>
<evidence type="ECO:0000313" key="5">
    <source>
        <dbReference type="EMBL" id="GHD58171.1"/>
    </source>
</evidence>
<dbReference type="PIRSF" id="PIRSF000097">
    <property type="entry name" value="AKR"/>
    <property type="match status" value="1"/>
</dbReference>
<dbReference type="InterPro" id="IPR023210">
    <property type="entry name" value="NADP_OxRdtase_dom"/>
</dbReference>
<evidence type="ECO:0000313" key="6">
    <source>
        <dbReference type="Proteomes" id="UP000630353"/>
    </source>
</evidence>
<dbReference type="PANTHER" id="PTHR43638:SF3">
    <property type="entry name" value="ALDEHYDE REDUCTASE"/>
    <property type="match status" value="1"/>
</dbReference>
<dbReference type="InterPro" id="IPR020471">
    <property type="entry name" value="AKR"/>
</dbReference>
<accession>A0A918XVR0</accession>
<reference evidence="5" key="2">
    <citation type="submission" date="2020-09" db="EMBL/GenBank/DDBJ databases">
        <authorList>
            <person name="Sun Q."/>
            <person name="Kim S."/>
        </authorList>
    </citation>
    <scope>NUCLEOTIDE SEQUENCE</scope>
    <source>
        <strain evidence="5">KCTC 42651</strain>
    </source>
</reference>
<gene>
    <name evidence="5" type="ORF">GCM10017083_40730</name>
</gene>
<feature type="site" description="Lowers pKa of active site Tyr" evidence="3">
    <location>
        <position position="78"/>
    </location>
</feature>
<feature type="domain" description="NADP-dependent oxidoreductase" evidence="4">
    <location>
        <begin position="15"/>
        <end position="262"/>
    </location>
</feature>
<dbReference type="RefSeq" id="WP_189993062.1">
    <property type="nucleotide sequence ID" value="NZ_BMZS01000010.1"/>
</dbReference>
<organism evidence="5 6">
    <name type="scientific">Thalassobaculum fulvum</name>
    <dbReference type="NCBI Taxonomy" id="1633335"/>
    <lineage>
        <taxon>Bacteria</taxon>
        <taxon>Pseudomonadati</taxon>
        <taxon>Pseudomonadota</taxon>
        <taxon>Alphaproteobacteria</taxon>
        <taxon>Rhodospirillales</taxon>
        <taxon>Thalassobaculaceae</taxon>
        <taxon>Thalassobaculum</taxon>
    </lineage>
</organism>
<feature type="active site" description="Proton donor" evidence="1">
    <location>
        <position position="53"/>
    </location>
</feature>
<dbReference type="AlphaFoldDB" id="A0A918XVR0"/>
<evidence type="ECO:0000256" key="3">
    <source>
        <dbReference type="PIRSR" id="PIRSR000097-3"/>
    </source>
</evidence>
<dbReference type="PANTHER" id="PTHR43638">
    <property type="entry name" value="OXIDOREDUCTASE, ALDO/KETO REDUCTASE FAMILY PROTEIN"/>
    <property type="match status" value="1"/>
</dbReference>
<dbReference type="Proteomes" id="UP000630353">
    <property type="component" value="Unassembled WGS sequence"/>
</dbReference>
<dbReference type="Gene3D" id="3.20.20.100">
    <property type="entry name" value="NADP-dependent oxidoreductase domain"/>
    <property type="match status" value="1"/>
</dbReference>
<keyword evidence="6" id="KW-1185">Reference proteome</keyword>
<dbReference type="Pfam" id="PF00248">
    <property type="entry name" value="Aldo_ket_red"/>
    <property type="match status" value="1"/>
</dbReference>
<protein>
    <recommendedName>
        <fullName evidence="4">NADP-dependent oxidoreductase domain-containing protein</fullName>
    </recommendedName>
</protein>
<dbReference type="InterPro" id="IPR036812">
    <property type="entry name" value="NAD(P)_OxRdtase_dom_sf"/>
</dbReference>
<dbReference type="CDD" id="cd19138">
    <property type="entry name" value="AKR_YeaE"/>
    <property type="match status" value="1"/>
</dbReference>
<feature type="binding site" evidence="2">
    <location>
        <position position="111"/>
    </location>
    <ligand>
        <name>substrate</name>
    </ligand>
</feature>
<reference evidence="5" key="1">
    <citation type="journal article" date="2014" name="Int. J. Syst. Evol. Microbiol.">
        <title>Complete genome sequence of Corynebacterium casei LMG S-19264T (=DSM 44701T), isolated from a smear-ripened cheese.</title>
        <authorList>
            <consortium name="US DOE Joint Genome Institute (JGI-PGF)"/>
            <person name="Walter F."/>
            <person name="Albersmeier A."/>
            <person name="Kalinowski J."/>
            <person name="Ruckert C."/>
        </authorList>
    </citation>
    <scope>NUCLEOTIDE SEQUENCE</scope>
    <source>
        <strain evidence="5">KCTC 42651</strain>
    </source>
</reference>
<evidence type="ECO:0000259" key="4">
    <source>
        <dbReference type="Pfam" id="PF00248"/>
    </source>
</evidence>
<comment type="caution">
    <text evidence="5">The sequence shown here is derived from an EMBL/GenBank/DDBJ whole genome shotgun (WGS) entry which is preliminary data.</text>
</comment>
<dbReference type="SUPFAM" id="SSF51430">
    <property type="entry name" value="NAD(P)-linked oxidoreductase"/>
    <property type="match status" value="1"/>
</dbReference>
<sequence>MRTVMLPDGEAVPALGLGTWHMGERGADRRSEADALRCGIDLGMTLIDTAEMYASGGSEEVVADAIRGRRDAVFLVSKVLPFNASRNGTVEACEASLSRLEVETIDLYLLHWPGSYPLEDTLAGFDELKRAGKIRYWGVSNFDTGEMQELTALDGGGACATNQVLYNLDRRGVEYDLLPWCAARSIPVMAYSPLEQGRIAGNRALAEVAARHGVTETQAALAWVLDRDGVIAIPKASRLDHVRQNRAALDIRLTAEDRRTLDTAFPPPTSKRPLEIL</sequence>
<evidence type="ECO:0000256" key="1">
    <source>
        <dbReference type="PIRSR" id="PIRSR000097-1"/>
    </source>
</evidence>
<dbReference type="EMBL" id="BMZS01000010">
    <property type="protein sequence ID" value="GHD58171.1"/>
    <property type="molecule type" value="Genomic_DNA"/>
</dbReference>
<dbReference type="GO" id="GO:0016491">
    <property type="term" value="F:oxidoreductase activity"/>
    <property type="evidence" value="ECO:0007669"/>
    <property type="project" value="InterPro"/>
</dbReference>
<proteinExistence type="predicted"/>
<dbReference type="PRINTS" id="PR00069">
    <property type="entry name" value="ALDKETRDTASE"/>
</dbReference>
<evidence type="ECO:0000256" key="2">
    <source>
        <dbReference type="PIRSR" id="PIRSR000097-2"/>
    </source>
</evidence>